<accession>A0ABU5YC56</accession>
<dbReference type="Proteomes" id="UP001324270">
    <property type="component" value="Unassembled WGS sequence"/>
</dbReference>
<dbReference type="InterPro" id="IPR009351">
    <property type="entry name" value="AlkZ-like"/>
</dbReference>
<dbReference type="PANTHER" id="PTHR38479:SF2">
    <property type="entry name" value="WINGED HELIX DNA-BINDING DOMAIN-CONTAINING PROTEIN"/>
    <property type="match status" value="1"/>
</dbReference>
<evidence type="ECO:0000313" key="2">
    <source>
        <dbReference type="Proteomes" id="UP001324270"/>
    </source>
</evidence>
<dbReference type="GO" id="GO:0003677">
    <property type="term" value="F:DNA binding"/>
    <property type="evidence" value="ECO:0007669"/>
    <property type="project" value="UniProtKB-KW"/>
</dbReference>
<organism evidence="1 2">
    <name type="scientific">Capnocytophaga gingivalis</name>
    <dbReference type="NCBI Taxonomy" id="1017"/>
    <lineage>
        <taxon>Bacteria</taxon>
        <taxon>Pseudomonadati</taxon>
        <taxon>Bacteroidota</taxon>
        <taxon>Flavobacteriia</taxon>
        <taxon>Flavobacteriales</taxon>
        <taxon>Flavobacteriaceae</taxon>
        <taxon>Capnocytophaga</taxon>
    </lineage>
</organism>
<evidence type="ECO:0000313" key="1">
    <source>
        <dbReference type="EMBL" id="MEB3041536.1"/>
    </source>
</evidence>
<dbReference type="Pfam" id="PF06224">
    <property type="entry name" value="AlkZ-like"/>
    <property type="match status" value="1"/>
</dbReference>
<dbReference type="EMBL" id="JAYKBV010000023">
    <property type="protein sequence ID" value="MEB3041536.1"/>
    <property type="molecule type" value="Genomic_DNA"/>
</dbReference>
<name>A0ABU5YC56_9FLAO</name>
<keyword evidence="1" id="KW-0238">DNA-binding</keyword>
<keyword evidence="2" id="KW-1185">Reference proteome</keyword>
<gene>
    <name evidence="1" type="ORF">VJJ49_12705</name>
</gene>
<protein>
    <submittedName>
        <fullName evidence="1">Winged helix DNA-binding domain-containing protein</fullName>
    </submittedName>
</protein>
<dbReference type="PANTHER" id="PTHR38479">
    <property type="entry name" value="LMO0824 PROTEIN"/>
    <property type="match status" value="1"/>
</dbReference>
<sequence length="370" mass="42518">MLVSSQPMRVISKQEAIQTRMLNQQLLSPLYERPEDIVAWQGAMQAQDYNYFRWAIGIRQRTPQLVRLQEAFTKAELLRLHLLRCTVQVVSQTDIGWLLPLCKERNLRTLQSWHKSINVSFSESYFEEITRAMQELLAGGKSLPKKVIAERLTSLGFLLDDRLLTSLLVRMEIEGLLCSGEMQGREATWALLSERVPTICSLTPEEALKQLALKYFRSHSPASLEDFVWWSGLPKTQCRKALALIAPEIEEIKVEEEMMYLYHNTLDCPDYAKMVLLLPPYDEYLIGYKSRWVALEKKYTAKAHNNFGIFNPVILHEGRVVGNWKASIDKQAANLTIDFFAEKSKIGKRNLQGAVNQFVEFCKVTANRAS</sequence>
<dbReference type="RefSeq" id="WP_323980102.1">
    <property type="nucleotide sequence ID" value="NZ_JAYKBV010000023.1"/>
</dbReference>
<reference evidence="1 2" key="1">
    <citation type="submission" date="2023-12" db="EMBL/GenBank/DDBJ databases">
        <title>Genomic sequences of Capnocytophaga and Parvimonas strains.</title>
        <authorList>
            <person name="Watt R.M."/>
            <person name="Wang M."/>
            <person name="Yang T."/>
            <person name="Tong W.M."/>
        </authorList>
    </citation>
    <scope>NUCLEOTIDE SEQUENCE [LARGE SCALE GENOMIC DNA]</scope>
    <source>
        <strain evidence="1 2">CCUG 13156</strain>
    </source>
</reference>
<comment type="caution">
    <text evidence="1">The sequence shown here is derived from an EMBL/GenBank/DDBJ whole genome shotgun (WGS) entry which is preliminary data.</text>
</comment>
<proteinExistence type="predicted"/>